<dbReference type="InterPro" id="IPR009057">
    <property type="entry name" value="Homeodomain-like_sf"/>
</dbReference>
<dbReference type="Proteomes" id="UP000246800">
    <property type="component" value="Unassembled WGS sequence"/>
</dbReference>
<accession>A0A317YRX8</accession>
<dbReference type="Pfam" id="PF13384">
    <property type="entry name" value="HTH_23"/>
    <property type="match status" value="1"/>
</dbReference>
<evidence type="ECO:0000313" key="1">
    <source>
        <dbReference type="EMBL" id="PWZ75876.1"/>
    </source>
</evidence>
<evidence type="ECO:0008006" key="5">
    <source>
        <dbReference type="Google" id="ProtNLM"/>
    </source>
</evidence>
<reference evidence="1 3" key="1">
    <citation type="journal article" date="2018" name="Vet. Microbiol.">
        <title>Clonal diversity and geographic distribution of methicillin-resistant Staphylococcus pseudintermedius from Australian animals: Discovery of novel sequence types.</title>
        <authorList>
            <person name="Worthing K.A."/>
            <person name="Abraham S."/>
            <person name="Coombs G.W."/>
            <person name="Pang S."/>
            <person name="Saputra S."/>
            <person name="Jordan D."/>
            <person name="Trott D.J."/>
            <person name="Norris J.M."/>
        </authorList>
    </citation>
    <scope>NUCLEOTIDE SEQUENCE [LARGE SCALE GENOMIC DNA]</scope>
    <source>
        <strain evidence="1 3">ST525 1</strain>
    </source>
</reference>
<dbReference type="Gene3D" id="1.10.10.60">
    <property type="entry name" value="Homeodomain-like"/>
    <property type="match status" value="1"/>
</dbReference>
<evidence type="ECO:0000313" key="4">
    <source>
        <dbReference type="Proteomes" id="UP000256409"/>
    </source>
</evidence>
<dbReference type="RefSeq" id="WP_019168087.1">
    <property type="nucleotide sequence ID" value="NZ_BAAFHQ010000006.1"/>
</dbReference>
<dbReference type="SUPFAM" id="SSF46689">
    <property type="entry name" value="Homeodomain-like"/>
    <property type="match status" value="1"/>
</dbReference>
<dbReference type="EMBL" id="QEIT01000021">
    <property type="protein sequence ID" value="PWZ75876.1"/>
    <property type="molecule type" value="Genomic_DNA"/>
</dbReference>
<dbReference type="EMBL" id="QQPC01000079">
    <property type="protein sequence ID" value="REA80485.1"/>
    <property type="molecule type" value="Genomic_DNA"/>
</dbReference>
<evidence type="ECO:0000313" key="2">
    <source>
        <dbReference type="EMBL" id="REA80485.1"/>
    </source>
</evidence>
<dbReference type="AlphaFoldDB" id="A0A317YRX8"/>
<gene>
    <name evidence="1" type="ORF">DD902_04235</name>
    <name evidence="2" type="ORF">DV961_11085</name>
</gene>
<comment type="caution">
    <text evidence="1">The sequence shown here is derived from an EMBL/GenBank/DDBJ whole genome shotgun (WGS) entry which is preliminary data.</text>
</comment>
<protein>
    <recommendedName>
        <fullName evidence="5">Helix-turn-helix domain-containing protein</fullName>
    </recommendedName>
</protein>
<proteinExistence type="predicted"/>
<evidence type="ECO:0000313" key="3">
    <source>
        <dbReference type="Proteomes" id="UP000246800"/>
    </source>
</evidence>
<dbReference type="OrthoDB" id="5868871at2"/>
<sequence>MTKGKAGRKRGNITMYKEWLNEEKLAQITQWKGQGLSNTELAEMIGVSRPTLYNWIEKYEPIRNAVKEGQKRTVQHIENALMKKVNGHTIRETRRYRTTDKDGNTIERVEIIEKEVSPDTTAIIYALKTKDPENWNEKIRMEHSGRVDSNVNHYANLSEEELRKLAQYGDK</sequence>
<reference evidence="4" key="3">
    <citation type="journal article" date="2018" name="Vet. Microbiol.">
        <title>Molecular epidemiology of methicillin-resistant staphylococci amongst veterinary personnel, personnel-owned pets, patients and the hospital environment of two companion animal veterinary hospitals.</title>
        <authorList>
            <person name="Worthing K.A."/>
            <person name="Brown J."/>
            <person name="Gerber L."/>
            <person name="Abraham S."/>
            <person name="Trott D."/>
            <person name="Norris J.M."/>
        </authorList>
    </citation>
    <scope>NUCLEOTIDE SEQUENCE [LARGE SCALE GENOMIC DNA]</scope>
    <source>
        <strain evidence="4">ST496-2</strain>
    </source>
</reference>
<reference evidence="2" key="2">
    <citation type="journal article" date="2018" name="Vet. Microbiol.">
        <title>Methicillin-resistant staphylococci amongst veterinary personnel, personnel-owned pets, patients and the hospital environment of two small animal veterinary hospitals.</title>
        <authorList>
            <person name="Worthing K.A."/>
            <person name="Brown J."/>
            <person name="Gerber L."/>
            <person name="Abraham S."/>
            <person name="Trott D."/>
            <person name="Norris J.M."/>
        </authorList>
    </citation>
    <scope>NUCLEOTIDE SEQUENCE</scope>
    <source>
        <strain evidence="2">ST496-2</strain>
    </source>
</reference>
<organism evidence="1 3">
    <name type="scientific">Staphylococcus pseudintermedius</name>
    <dbReference type="NCBI Taxonomy" id="283734"/>
    <lineage>
        <taxon>Bacteria</taxon>
        <taxon>Bacillati</taxon>
        <taxon>Bacillota</taxon>
        <taxon>Bacilli</taxon>
        <taxon>Bacillales</taxon>
        <taxon>Staphylococcaceae</taxon>
        <taxon>Staphylococcus</taxon>
        <taxon>Staphylococcus intermedius group</taxon>
    </lineage>
</organism>
<dbReference type="Proteomes" id="UP000256409">
    <property type="component" value="Unassembled WGS sequence"/>
</dbReference>
<name>A0A317YRX8_STAPS</name>